<evidence type="ECO:0000313" key="2">
    <source>
        <dbReference type="Proteomes" id="UP001221217"/>
    </source>
</evidence>
<dbReference type="Proteomes" id="UP001221217">
    <property type="component" value="Unassembled WGS sequence"/>
</dbReference>
<dbReference type="EMBL" id="JAQQAL010000011">
    <property type="protein sequence ID" value="MDC7226403.1"/>
    <property type="molecule type" value="Genomic_DNA"/>
</dbReference>
<name>A0AAJ1IEL6_9SPIO</name>
<protein>
    <submittedName>
        <fullName evidence="1">Uncharacterized protein</fullName>
    </submittedName>
</protein>
<sequence>MKKRLAPKNGIQKISPVFLWISALFRPAILIGLGKTLGSIFAKFFFLQFQTVLFPKTRPVVNVDHKLDDNIPFDPSWVALYNTFTAFWMKSAGWLLKTFGKGAVNDIAEFTEDMFNLYNAAGDVYKVCQSTTNRPGVSANLNFIVIHTFDPHLHCVPSLHVMVCAYTGFKTCELIRKHADNPEDYKAEIDWVYKNSLEIIESVLLVKQHSVNCIPAGYYMVSAMYKEFRNGWADKYINGMFADDAKGITDISDIQSHIRSYYDKFIEEFDSGASREAVLLDFLNNYKSGGVEIG</sequence>
<evidence type="ECO:0000313" key="1">
    <source>
        <dbReference type="EMBL" id="MDC7226403.1"/>
    </source>
</evidence>
<organism evidence="1 2">
    <name type="scientific">Candidatus Thalassospirochaeta sargassi</name>
    <dbReference type="NCBI Taxonomy" id="3119039"/>
    <lineage>
        <taxon>Bacteria</taxon>
        <taxon>Pseudomonadati</taxon>
        <taxon>Spirochaetota</taxon>
        <taxon>Spirochaetia</taxon>
        <taxon>Spirochaetales</taxon>
        <taxon>Spirochaetaceae</taxon>
        <taxon>Candidatus Thalassospirochaeta</taxon>
    </lineage>
</organism>
<proteinExistence type="predicted"/>
<gene>
    <name evidence="1" type="ORF">PQJ61_06535</name>
</gene>
<comment type="caution">
    <text evidence="1">The sequence shown here is derived from an EMBL/GenBank/DDBJ whole genome shotgun (WGS) entry which is preliminary data.</text>
</comment>
<reference evidence="1 2" key="1">
    <citation type="submission" date="2022-12" db="EMBL/GenBank/DDBJ databases">
        <title>Metagenome assembled genome from gulf of manar.</title>
        <authorList>
            <person name="Kohli P."/>
            <person name="Pk S."/>
            <person name="Venkata Ramana C."/>
            <person name="Sasikala C."/>
        </authorList>
    </citation>
    <scope>NUCLEOTIDE SEQUENCE [LARGE SCALE GENOMIC DNA]</scope>
    <source>
        <strain evidence="1">JB008</strain>
    </source>
</reference>
<dbReference type="AlphaFoldDB" id="A0AAJ1IEL6"/>
<accession>A0AAJ1IEL6</accession>